<protein>
    <submittedName>
        <fullName evidence="2">Uncharacterized protein</fullName>
    </submittedName>
</protein>
<dbReference type="STRING" id="311410.LA5095_06126"/>
<keyword evidence="3" id="KW-1185">Reference proteome</keyword>
<evidence type="ECO:0000313" key="3">
    <source>
        <dbReference type="Proteomes" id="UP000049983"/>
    </source>
</evidence>
<dbReference type="Gene3D" id="2.40.128.90">
    <property type="entry name" value="OMPT-like"/>
    <property type="match status" value="1"/>
</dbReference>
<dbReference type="InterPro" id="IPR053724">
    <property type="entry name" value="OMP_A26_sf"/>
</dbReference>
<dbReference type="AlphaFoldDB" id="A0A0M7A7D0"/>
<dbReference type="InterPro" id="IPR020080">
    <property type="entry name" value="OM_adhesin/peptidase_omptin"/>
</dbReference>
<dbReference type="SUPFAM" id="SSF69917">
    <property type="entry name" value="OMPT-like"/>
    <property type="match status" value="1"/>
</dbReference>
<dbReference type="Proteomes" id="UP000049983">
    <property type="component" value="Unassembled WGS sequence"/>
</dbReference>
<dbReference type="OrthoDB" id="7591823at2"/>
<dbReference type="GeneID" id="97669592"/>
<dbReference type="EMBL" id="CXWC01000007">
    <property type="protein sequence ID" value="CTQ69633.1"/>
    <property type="molecule type" value="Genomic_DNA"/>
</dbReference>
<organism evidence="2 3">
    <name type="scientific">Roseibium album</name>
    <dbReference type="NCBI Taxonomy" id="311410"/>
    <lineage>
        <taxon>Bacteria</taxon>
        <taxon>Pseudomonadati</taxon>
        <taxon>Pseudomonadota</taxon>
        <taxon>Alphaproteobacteria</taxon>
        <taxon>Hyphomicrobiales</taxon>
        <taxon>Stappiaceae</taxon>
        <taxon>Roseibium</taxon>
    </lineage>
</organism>
<proteinExistence type="predicted"/>
<name>A0A0M7A7D0_9HYPH</name>
<keyword evidence="1" id="KW-0732">Signal</keyword>
<evidence type="ECO:0000313" key="2">
    <source>
        <dbReference type="EMBL" id="CTQ69633.1"/>
    </source>
</evidence>
<evidence type="ECO:0000256" key="1">
    <source>
        <dbReference type="SAM" id="SignalP"/>
    </source>
</evidence>
<accession>A0A0M7A7D0</accession>
<sequence length="267" mass="30476">MFKRFFALLTVTFLCFQAQAADYNIKGSPQYQAPTLRGSIGLRYWYSQNNSELDTGDLNWNTVDGVSSHTAEIVGELEVLTTSTFVRGYVGLGRNFGGEGDFYTNPSGDLEESALGYVVVDGGWRFASFANEMVRLKGFVGYHYLNDSIDAEDGRTVIEQTRQWHAIRVGLTAEGDISERVSWSFDVAAVPWSHTRVETWESQWTHGVETDLMLNLDLTRNWQVGVGGRYWWLQSNFDRRWVSDGSKAVFEQNYQRYGLVLESRYLF</sequence>
<feature type="signal peptide" evidence="1">
    <location>
        <begin position="1"/>
        <end position="20"/>
    </location>
</feature>
<dbReference type="GO" id="GO:0004190">
    <property type="term" value="F:aspartic-type endopeptidase activity"/>
    <property type="evidence" value="ECO:0007669"/>
    <property type="project" value="InterPro"/>
</dbReference>
<gene>
    <name evidence="2" type="ORF">LA5096_02199</name>
</gene>
<reference evidence="3" key="1">
    <citation type="submission" date="2015-07" db="EMBL/GenBank/DDBJ databases">
        <authorList>
            <person name="Rodrigo-Torres Lidia"/>
            <person name="Arahal R.David."/>
        </authorList>
    </citation>
    <scope>NUCLEOTIDE SEQUENCE [LARGE SCALE GENOMIC DNA]</scope>
    <source>
        <strain evidence="3">CECT 5096</strain>
    </source>
</reference>
<dbReference type="RefSeq" id="WP_055391756.1">
    <property type="nucleotide sequence ID" value="NZ_CXWA01000018.1"/>
</dbReference>
<feature type="chain" id="PRO_5009787970" evidence="1">
    <location>
        <begin position="21"/>
        <end position="267"/>
    </location>
</feature>